<evidence type="ECO:0000313" key="2">
    <source>
        <dbReference type="EMBL" id="MFC7180126.1"/>
    </source>
</evidence>
<feature type="domain" description="Mycothiol-dependent maleylpyruvate isomerase metal-binding" evidence="1">
    <location>
        <begin position="12"/>
        <end position="131"/>
    </location>
</feature>
<evidence type="ECO:0000313" key="3">
    <source>
        <dbReference type="Proteomes" id="UP001596435"/>
    </source>
</evidence>
<name>A0ABW2FS66_9ACTN</name>
<dbReference type="InterPro" id="IPR034660">
    <property type="entry name" value="DinB/YfiT-like"/>
</dbReference>
<reference evidence="3" key="1">
    <citation type="journal article" date="2019" name="Int. J. Syst. Evol. Microbiol.">
        <title>The Global Catalogue of Microorganisms (GCM) 10K type strain sequencing project: providing services to taxonomists for standard genome sequencing and annotation.</title>
        <authorList>
            <consortium name="The Broad Institute Genomics Platform"/>
            <consortium name="The Broad Institute Genome Sequencing Center for Infectious Disease"/>
            <person name="Wu L."/>
            <person name="Ma J."/>
        </authorList>
    </citation>
    <scope>NUCLEOTIDE SEQUENCE [LARGE SCALE GENOMIC DNA]</scope>
    <source>
        <strain evidence="3">CGMCC 1.12859</strain>
    </source>
</reference>
<dbReference type="Pfam" id="PF11716">
    <property type="entry name" value="MDMPI_N"/>
    <property type="match status" value="1"/>
</dbReference>
<dbReference type="RefSeq" id="WP_345705824.1">
    <property type="nucleotide sequence ID" value="NZ_BAABKV010000001.1"/>
</dbReference>
<dbReference type="InterPro" id="IPR024344">
    <property type="entry name" value="MDMPI_metal-binding"/>
</dbReference>
<dbReference type="Gene3D" id="1.20.120.450">
    <property type="entry name" value="dinb family like domain"/>
    <property type="match status" value="1"/>
</dbReference>
<gene>
    <name evidence="2" type="ORF">ACFQMG_11230</name>
</gene>
<organism evidence="2 3">
    <name type="scientific">Kitasatospora paranensis</name>
    <dbReference type="NCBI Taxonomy" id="258053"/>
    <lineage>
        <taxon>Bacteria</taxon>
        <taxon>Bacillati</taxon>
        <taxon>Actinomycetota</taxon>
        <taxon>Actinomycetes</taxon>
        <taxon>Kitasatosporales</taxon>
        <taxon>Streptomycetaceae</taxon>
        <taxon>Kitasatospora</taxon>
    </lineage>
</organism>
<dbReference type="InterPro" id="IPR017517">
    <property type="entry name" value="Maleyloyr_isom"/>
</dbReference>
<accession>A0ABW2FS66</accession>
<dbReference type="NCBIfam" id="TIGR03086">
    <property type="entry name" value="TIGR03086 family metal-binding protein"/>
    <property type="match status" value="1"/>
</dbReference>
<evidence type="ECO:0000259" key="1">
    <source>
        <dbReference type="Pfam" id="PF11716"/>
    </source>
</evidence>
<dbReference type="InterPro" id="IPR017520">
    <property type="entry name" value="CHP03086"/>
</dbReference>
<sequence>MSATDPRPLYLRAVTQLEKVAAGVTPDLLDRPTPCTAYDLRTLLGHTAGGIHRIAYVGEGGLWLDVPAAGGEIEDGDWAGAFGRARARWTAAWQDDAKLDLAVEVPWGRVPAPAAIGGYVMEAVTHTWDIARVIAPGTELDEELATIVLGIAHQVLPADDRGPDMPFGPVRPAPEGAGANDRLAAWLGRTL</sequence>
<dbReference type="EMBL" id="JBHTAJ010000016">
    <property type="protein sequence ID" value="MFC7180126.1"/>
    <property type="molecule type" value="Genomic_DNA"/>
</dbReference>
<dbReference type="Proteomes" id="UP001596435">
    <property type="component" value="Unassembled WGS sequence"/>
</dbReference>
<keyword evidence="3" id="KW-1185">Reference proteome</keyword>
<dbReference type="SUPFAM" id="SSF109854">
    <property type="entry name" value="DinB/YfiT-like putative metalloenzymes"/>
    <property type="match status" value="1"/>
</dbReference>
<dbReference type="NCBIfam" id="TIGR03083">
    <property type="entry name" value="maleylpyruvate isomerase family mycothiol-dependent enzyme"/>
    <property type="match status" value="1"/>
</dbReference>
<protein>
    <submittedName>
        <fullName evidence="2">TIGR03086 family metal-binding protein</fullName>
    </submittedName>
</protein>
<comment type="caution">
    <text evidence="2">The sequence shown here is derived from an EMBL/GenBank/DDBJ whole genome shotgun (WGS) entry which is preliminary data.</text>
</comment>
<proteinExistence type="predicted"/>